<keyword evidence="9" id="KW-1185">Reference proteome</keyword>
<reference evidence="8 9" key="1">
    <citation type="submission" date="2018-04" db="EMBL/GenBank/DDBJ databases">
        <title>Genomic Encyclopedia of Type Strains, Phase IV (KMG-IV): sequencing the most valuable type-strain genomes for metagenomic binning, comparative biology and taxonomic classification.</title>
        <authorList>
            <person name="Goeker M."/>
        </authorList>
    </citation>
    <scope>NUCLEOTIDE SEQUENCE [LARGE SCALE GENOMIC DNA]</scope>
    <source>
        <strain evidence="8 9">DSM 14823</strain>
    </source>
</reference>
<dbReference type="GO" id="GO:0016020">
    <property type="term" value="C:membrane"/>
    <property type="evidence" value="ECO:0007669"/>
    <property type="project" value="UniProtKB-SubCell"/>
</dbReference>
<dbReference type="InterPro" id="IPR000620">
    <property type="entry name" value="EamA_dom"/>
</dbReference>
<evidence type="ECO:0000256" key="1">
    <source>
        <dbReference type="ARBA" id="ARBA00004141"/>
    </source>
</evidence>
<feature type="transmembrane region" description="Helical" evidence="6">
    <location>
        <begin position="30"/>
        <end position="48"/>
    </location>
</feature>
<feature type="transmembrane region" description="Helical" evidence="6">
    <location>
        <begin position="60"/>
        <end position="78"/>
    </location>
</feature>
<feature type="transmembrane region" description="Helical" evidence="6">
    <location>
        <begin position="98"/>
        <end position="131"/>
    </location>
</feature>
<accession>A0A2U1AUE9</accession>
<feature type="domain" description="EamA" evidence="7">
    <location>
        <begin position="144"/>
        <end position="279"/>
    </location>
</feature>
<evidence type="ECO:0000256" key="5">
    <source>
        <dbReference type="ARBA" id="ARBA00023136"/>
    </source>
</evidence>
<name>A0A2U1AUE9_9BACT</name>
<comment type="caution">
    <text evidence="8">The sequence shown here is derived from an EMBL/GenBank/DDBJ whole genome shotgun (WGS) entry which is preliminary data.</text>
</comment>
<dbReference type="Gene3D" id="1.10.3730.20">
    <property type="match status" value="1"/>
</dbReference>
<comment type="similarity">
    <text evidence="2">Belongs to the EamA transporter family.</text>
</comment>
<sequence>MAILLALGCLICSALNDFLFKLFAGRQGPRGMFITVIGCVWLLALLAMPVEWERNTEATVLWGMISGFFSLTANLLLIEAMEHQSAGICSTIYRLNLVAVVIGACWLLGETLTAIQGCGVVFAAATVCCFLSWEKHGGERTAWLGFWLVLIASLLRAGMGLSYKYGFRQGADPNGVVLLNSLFWIAGGVVYSFCREKMPGRKPDWRLLGFGVLSGILVTGIVFFMAAALRCGKASVVLPIAQMSFLGTLGLSAAILKEKLDWRKCAGIGCGMLAILFLSIEG</sequence>
<keyword evidence="5 6" id="KW-0472">Membrane</keyword>
<dbReference type="AlphaFoldDB" id="A0A2U1AUE9"/>
<evidence type="ECO:0000259" key="7">
    <source>
        <dbReference type="Pfam" id="PF00892"/>
    </source>
</evidence>
<protein>
    <submittedName>
        <fullName evidence="8">Putative membrane protein</fullName>
    </submittedName>
</protein>
<feature type="transmembrane region" description="Helical" evidence="6">
    <location>
        <begin position="143"/>
        <end position="163"/>
    </location>
</feature>
<evidence type="ECO:0000256" key="2">
    <source>
        <dbReference type="ARBA" id="ARBA00007362"/>
    </source>
</evidence>
<dbReference type="PANTHER" id="PTHR32322">
    <property type="entry name" value="INNER MEMBRANE TRANSPORTER"/>
    <property type="match status" value="1"/>
</dbReference>
<dbReference type="InterPro" id="IPR050638">
    <property type="entry name" value="AA-Vitamin_Transporters"/>
</dbReference>
<evidence type="ECO:0000256" key="4">
    <source>
        <dbReference type="ARBA" id="ARBA00022989"/>
    </source>
</evidence>
<keyword evidence="4 6" id="KW-1133">Transmembrane helix</keyword>
<dbReference type="PANTHER" id="PTHR32322:SF2">
    <property type="entry name" value="EAMA DOMAIN-CONTAINING PROTEIN"/>
    <property type="match status" value="1"/>
</dbReference>
<dbReference type="InterPro" id="IPR037185">
    <property type="entry name" value="EmrE-like"/>
</dbReference>
<organism evidence="8 9">
    <name type="scientific">Victivallis vadensis</name>
    <dbReference type="NCBI Taxonomy" id="172901"/>
    <lineage>
        <taxon>Bacteria</taxon>
        <taxon>Pseudomonadati</taxon>
        <taxon>Lentisphaerota</taxon>
        <taxon>Lentisphaeria</taxon>
        <taxon>Victivallales</taxon>
        <taxon>Victivallaceae</taxon>
        <taxon>Victivallis</taxon>
    </lineage>
</organism>
<feature type="transmembrane region" description="Helical" evidence="6">
    <location>
        <begin position="234"/>
        <end position="255"/>
    </location>
</feature>
<comment type="subcellular location">
    <subcellularLocation>
        <location evidence="1">Membrane</location>
        <topology evidence="1">Multi-pass membrane protein</topology>
    </subcellularLocation>
</comment>
<dbReference type="Proteomes" id="UP000245959">
    <property type="component" value="Unassembled WGS sequence"/>
</dbReference>
<evidence type="ECO:0000313" key="8">
    <source>
        <dbReference type="EMBL" id="PVY40020.1"/>
    </source>
</evidence>
<evidence type="ECO:0000256" key="6">
    <source>
        <dbReference type="SAM" id="Phobius"/>
    </source>
</evidence>
<proteinExistence type="inferred from homology"/>
<keyword evidence="3 6" id="KW-0812">Transmembrane</keyword>
<feature type="domain" description="EamA" evidence="7">
    <location>
        <begin position="2"/>
        <end position="129"/>
    </location>
</feature>
<gene>
    <name evidence="8" type="ORF">C8D82_11819</name>
</gene>
<evidence type="ECO:0000256" key="3">
    <source>
        <dbReference type="ARBA" id="ARBA00022692"/>
    </source>
</evidence>
<feature type="transmembrane region" description="Helical" evidence="6">
    <location>
        <begin position="175"/>
        <end position="193"/>
    </location>
</feature>
<dbReference type="SUPFAM" id="SSF103481">
    <property type="entry name" value="Multidrug resistance efflux transporter EmrE"/>
    <property type="match status" value="2"/>
</dbReference>
<feature type="transmembrane region" description="Helical" evidence="6">
    <location>
        <begin position="205"/>
        <end position="228"/>
    </location>
</feature>
<evidence type="ECO:0000313" key="9">
    <source>
        <dbReference type="Proteomes" id="UP000245959"/>
    </source>
</evidence>
<dbReference type="Pfam" id="PF00892">
    <property type="entry name" value="EamA"/>
    <property type="match status" value="2"/>
</dbReference>
<dbReference type="EMBL" id="QEKH01000018">
    <property type="protein sequence ID" value="PVY40020.1"/>
    <property type="molecule type" value="Genomic_DNA"/>
</dbReference>